<dbReference type="RefSeq" id="WP_169525984.1">
    <property type="nucleotide sequence ID" value="NZ_JAAMPU010000097.1"/>
</dbReference>
<organism evidence="1 2">
    <name type="scientific">Flavobacterium silvaticum</name>
    <dbReference type="NCBI Taxonomy" id="1852020"/>
    <lineage>
        <taxon>Bacteria</taxon>
        <taxon>Pseudomonadati</taxon>
        <taxon>Bacteroidota</taxon>
        <taxon>Flavobacteriia</taxon>
        <taxon>Flavobacteriales</taxon>
        <taxon>Flavobacteriaceae</taxon>
        <taxon>Flavobacterium</taxon>
    </lineage>
</organism>
<dbReference type="AlphaFoldDB" id="A0A972FKM8"/>
<keyword evidence="2" id="KW-1185">Reference proteome</keyword>
<protein>
    <submittedName>
        <fullName evidence="1">Uncharacterized protein</fullName>
    </submittedName>
</protein>
<comment type="caution">
    <text evidence="1">The sequence shown here is derived from an EMBL/GenBank/DDBJ whole genome shotgun (WGS) entry which is preliminary data.</text>
</comment>
<accession>A0A972FKM8</accession>
<gene>
    <name evidence="1" type="ORF">G6047_02955</name>
</gene>
<evidence type="ECO:0000313" key="1">
    <source>
        <dbReference type="EMBL" id="NMH26980.1"/>
    </source>
</evidence>
<reference evidence="1" key="1">
    <citation type="submission" date="2020-02" db="EMBL/GenBank/DDBJ databases">
        <title>Flavobacterium sp. genome.</title>
        <authorList>
            <person name="Jung H.S."/>
            <person name="Baek J.H."/>
            <person name="Jeon C.O."/>
        </authorList>
    </citation>
    <scope>NUCLEOTIDE SEQUENCE</scope>
    <source>
        <strain evidence="1">SE-s28</strain>
    </source>
</reference>
<dbReference type="Proteomes" id="UP000712080">
    <property type="component" value="Unassembled WGS sequence"/>
</dbReference>
<evidence type="ECO:0000313" key="2">
    <source>
        <dbReference type="Proteomes" id="UP000712080"/>
    </source>
</evidence>
<dbReference type="EMBL" id="JAAMPU010000097">
    <property type="protein sequence ID" value="NMH26980.1"/>
    <property type="molecule type" value="Genomic_DNA"/>
</dbReference>
<proteinExistence type="predicted"/>
<sequence>MNTSSIILFLSLFIISCNKERELQRHDINGRLIVYNEEVYANMWAKNRKLNVTVVDTFCINQKTRASDDIKNGKLIYFSPPALEFEKLKNILKVYGIETRKIYTRCARLGGFEPYCYEIEMQHEIEKRYGRQFIDSLSEIALKEFVIENPDQPWIKDGVDLRKKYNLK</sequence>
<name>A0A972FKM8_9FLAO</name>